<feature type="coiled-coil region" evidence="1">
    <location>
        <begin position="41"/>
        <end position="124"/>
    </location>
</feature>
<dbReference type="Proteomes" id="UP001596013">
    <property type="component" value="Unassembled WGS sequence"/>
</dbReference>
<protein>
    <submittedName>
        <fullName evidence="4">Murein hydrolase activator EnvC family protein</fullName>
    </submittedName>
</protein>
<organism evidence="4 5">
    <name type="scientific">Rhodanobacter umsongensis</name>
    <dbReference type="NCBI Taxonomy" id="633153"/>
    <lineage>
        <taxon>Bacteria</taxon>
        <taxon>Pseudomonadati</taxon>
        <taxon>Pseudomonadota</taxon>
        <taxon>Gammaproteobacteria</taxon>
        <taxon>Lysobacterales</taxon>
        <taxon>Rhodanobacteraceae</taxon>
        <taxon>Rhodanobacter</taxon>
    </lineage>
</organism>
<keyword evidence="5" id="KW-1185">Reference proteome</keyword>
<reference evidence="5" key="1">
    <citation type="journal article" date="2019" name="Int. J. Syst. Evol. Microbiol.">
        <title>The Global Catalogue of Microorganisms (GCM) 10K type strain sequencing project: providing services to taxonomists for standard genome sequencing and annotation.</title>
        <authorList>
            <consortium name="The Broad Institute Genomics Platform"/>
            <consortium name="The Broad Institute Genome Sequencing Center for Infectious Disease"/>
            <person name="Wu L."/>
            <person name="Ma J."/>
        </authorList>
    </citation>
    <scope>NUCLEOTIDE SEQUENCE [LARGE SCALE GENOMIC DNA]</scope>
    <source>
        <strain evidence="5">JCM 17130</strain>
    </source>
</reference>
<feature type="domain" description="M23ase beta-sheet core" evidence="3">
    <location>
        <begin position="311"/>
        <end position="402"/>
    </location>
</feature>
<evidence type="ECO:0000313" key="4">
    <source>
        <dbReference type="EMBL" id="MFC5436508.1"/>
    </source>
</evidence>
<dbReference type="Pfam" id="PF01551">
    <property type="entry name" value="Peptidase_M23"/>
    <property type="match status" value="1"/>
</dbReference>
<keyword evidence="2" id="KW-0732">Signal</keyword>
<name>A0ABW0JKC0_9GAMM</name>
<feature type="chain" id="PRO_5045849849" evidence="2">
    <location>
        <begin position="32"/>
        <end position="410"/>
    </location>
</feature>
<dbReference type="EMBL" id="JBHSMK010000004">
    <property type="protein sequence ID" value="MFC5436508.1"/>
    <property type="molecule type" value="Genomic_DNA"/>
</dbReference>
<feature type="signal peptide" evidence="2">
    <location>
        <begin position="1"/>
        <end position="31"/>
    </location>
</feature>
<keyword evidence="1" id="KW-0175">Coiled coil</keyword>
<evidence type="ECO:0000256" key="2">
    <source>
        <dbReference type="SAM" id="SignalP"/>
    </source>
</evidence>
<dbReference type="CDD" id="cd12797">
    <property type="entry name" value="M23_peptidase"/>
    <property type="match status" value="1"/>
</dbReference>
<evidence type="ECO:0000256" key="1">
    <source>
        <dbReference type="SAM" id="Coils"/>
    </source>
</evidence>
<feature type="coiled-coil region" evidence="1">
    <location>
        <begin position="171"/>
        <end position="261"/>
    </location>
</feature>
<dbReference type="InterPro" id="IPR016047">
    <property type="entry name" value="M23ase_b-sheet_dom"/>
</dbReference>
<dbReference type="PANTHER" id="PTHR21666:SF270">
    <property type="entry name" value="MUREIN HYDROLASE ACTIVATOR ENVC"/>
    <property type="match status" value="1"/>
</dbReference>
<keyword evidence="4" id="KW-0378">Hydrolase</keyword>
<dbReference type="SUPFAM" id="SSF51261">
    <property type="entry name" value="Duplicated hybrid motif"/>
    <property type="match status" value="1"/>
</dbReference>
<accession>A0ABW0JKC0</accession>
<dbReference type="InterPro" id="IPR011055">
    <property type="entry name" value="Dup_hybrid_motif"/>
</dbReference>
<dbReference type="Gene3D" id="2.70.70.10">
    <property type="entry name" value="Glucose Permease (Domain IIA)"/>
    <property type="match status" value="1"/>
</dbReference>
<dbReference type="PANTHER" id="PTHR21666">
    <property type="entry name" value="PEPTIDASE-RELATED"/>
    <property type="match status" value="1"/>
</dbReference>
<sequence>MPRPIRVAVRTLRCLILTAMLGCLAIASAQARQDVASRNEQAEARQKLADLRGKMEALAKQQADTAARRDSVNAVLARQANALAGAARAVRQTEVELAAKQQQLEQLQIQRRTLKQTLDSQRAAIADLLRATYALGRGSDLRLLLGDEDVARIARALVYSNYFQQDRVKRVQQLMADLAKLQELEASITAEQQALRAIQTQREQQARALAQQRAAQQKLAAETDAQYKDQAQRLAALKQNAQSLNNLVDKLQKVIDEAAREAATRAAANRAAAARRPGHRPPPALEVGSATANIRGNLPWPARGVVNSYGSGVLIKASGGSEVHAVARGRVIYAGFLRGYGMLIIVNHGSGWMSMYGNNESLLHGVGDQVDAGQAIGTASAPTGVNTGVYFELRKGGQPVDPRSWLSQRH</sequence>
<dbReference type="RefSeq" id="WP_377303960.1">
    <property type="nucleotide sequence ID" value="NZ_JBHSMK010000004.1"/>
</dbReference>
<evidence type="ECO:0000313" key="5">
    <source>
        <dbReference type="Proteomes" id="UP001596013"/>
    </source>
</evidence>
<comment type="caution">
    <text evidence="4">The sequence shown here is derived from an EMBL/GenBank/DDBJ whole genome shotgun (WGS) entry which is preliminary data.</text>
</comment>
<proteinExistence type="predicted"/>
<dbReference type="GO" id="GO:0016787">
    <property type="term" value="F:hydrolase activity"/>
    <property type="evidence" value="ECO:0007669"/>
    <property type="project" value="UniProtKB-KW"/>
</dbReference>
<gene>
    <name evidence="4" type="ORF">ACFPME_08055</name>
</gene>
<evidence type="ECO:0000259" key="3">
    <source>
        <dbReference type="Pfam" id="PF01551"/>
    </source>
</evidence>
<dbReference type="InterPro" id="IPR050570">
    <property type="entry name" value="Cell_wall_metabolism_enzyme"/>
</dbReference>
<dbReference type="Gene3D" id="6.10.250.3150">
    <property type="match status" value="1"/>
</dbReference>